<dbReference type="EMBL" id="JAZDUA010000581">
    <property type="protein sequence ID" value="KAK7790853.1"/>
    <property type="molecule type" value="Genomic_DNA"/>
</dbReference>
<keyword evidence="3" id="KW-1185">Reference proteome</keyword>
<reference evidence="2 3" key="1">
    <citation type="submission" date="2024-03" db="EMBL/GenBank/DDBJ databases">
        <title>The genome assembly and annotation of the cricket Gryllus longicercus Weissman &amp; Gray.</title>
        <authorList>
            <person name="Szrajer S."/>
            <person name="Gray D."/>
            <person name="Ylla G."/>
        </authorList>
    </citation>
    <scope>NUCLEOTIDE SEQUENCE [LARGE SCALE GENOMIC DNA]</scope>
    <source>
        <strain evidence="2">DAG 2021-001</strain>
        <tissue evidence="2">Whole body minus gut</tissue>
    </source>
</reference>
<accession>A0AAN9YZT2</accession>
<feature type="compositionally biased region" description="Basic and acidic residues" evidence="1">
    <location>
        <begin position="33"/>
        <end position="42"/>
    </location>
</feature>
<evidence type="ECO:0000256" key="1">
    <source>
        <dbReference type="SAM" id="MobiDB-lite"/>
    </source>
</evidence>
<comment type="caution">
    <text evidence="2">The sequence shown here is derived from an EMBL/GenBank/DDBJ whole genome shotgun (WGS) entry which is preliminary data.</text>
</comment>
<feature type="compositionally biased region" description="Polar residues" evidence="1">
    <location>
        <begin position="22"/>
        <end position="32"/>
    </location>
</feature>
<feature type="region of interest" description="Disordered" evidence="1">
    <location>
        <begin position="22"/>
        <end position="42"/>
    </location>
</feature>
<proteinExistence type="predicted"/>
<name>A0AAN9YZT2_9ORTH</name>
<dbReference type="Proteomes" id="UP001378592">
    <property type="component" value="Unassembled WGS sequence"/>
</dbReference>
<evidence type="ECO:0000313" key="3">
    <source>
        <dbReference type="Proteomes" id="UP001378592"/>
    </source>
</evidence>
<evidence type="ECO:0000313" key="2">
    <source>
        <dbReference type="EMBL" id="KAK7790853.1"/>
    </source>
</evidence>
<organism evidence="2 3">
    <name type="scientific">Gryllus longicercus</name>
    <dbReference type="NCBI Taxonomy" id="2509291"/>
    <lineage>
        <taxon>Eukaryota</taxon>
        <taxon>Metazoa</taxon>
        <taxon>Ecdysozoa</taxon>
        <taxon>Arthropoda</taxon>
        <taxon>Hexapoda</taxon>
        <taxon>Insecta</taxon>
        <taxon>Pterygota</taxon>
        <taxon>Neoptera</taxon>
        <taxon>Polyneoptera</taxon>
        <taxon>Orthoptera</taxon>
        <taxon>Ensifera</taxon>
        <taxon>Gryllidea</taxon>
        <taxon>Grylloidea</taxon>
        <taxon>Gryllidae</taxon>
        <taxon>Gryllinae</taxon>
        <taxon>Gryllus</taxon>
    </lineage>
</organism>
<protein>
    <submittedName>
        <fullName evidence="2">Uncharacterized protein</fullName>
    </submittedName>
</protein>
<dbReference type="AlphaFoldDB" id="A0AAN9YZT2"/>
<gene>
    <name evidence="2" type="ORF">R5R35_010727</name>
</gene>
<sequence length="100" mass="11704">MAEQKKVEDAERRERLLRYVRSQQMNDTSLNDTGEHVPDDVVHDPFRPITEVVGNNSKSWFAMEISPNQILKTSQKKQLNVQIMVLEIVKKTVHYRELPT</sequence>